<dbReference type="Pfam" id="PF14248">
    <property type="entry name" value="DUF4345"/>
    <property type="match status" value="1"/>
</dbReference>
<feature type="transmembrane region" description="Helical" evidence="1">
    <location>
        <begin position="111"/>
        <end position="128"/>
    </location>
</feature>
<reference evidence="2 3" key="1">
    <citation type="submission" date="2020-01" db="EMBL/GenBank/DDBJ databases">
        <authorList>
            <person name="Kim M.K."/>
        </authorList>
    </citation>
    <scope>NUCLEOTIDE SEQUENCE [LARGE SCALE GENOMIC DNA]</scope>
    <source>
        <strain evidence="2 3">172606-1</strain>
    </source>
</reference>
<protein>
    <submittedName>
        <fullName evidence="2">DUF4345 domain-containing protein</fullName>
    </submittedName>
</protein>
<evidence type="ECO:0000313" key="2">
    <source>
        <dbReference type="EMBL" id="QHT70116.1"/>
    </source>
</evidence>
<name>A0A6C0GPX7_9BACT</name>
<dbReference type="Proteomes" id="UP000480178">
    <property type="component" value="Chromosome"/>
</dbReference>
<gene>
    <name evidence="2" type="ORF">GXP67_27450</name>
</gene>
<evidence type="ECO:0000256" key="1">
    <source>
        <dbReference type="SAM" id="Phobius"/>
    </source>
</evidence>
<sequence length="146" mass="15693">MTTKKILHVLSLCLIGLCASGILMVSIMAFINPQSVMALVGVSLPNTDAYSSIRGVYGGAGLTICIILVYLAIKNSKQGLLCMALLCSLYAISRLITIFAEGNLGEFGQQWLLIESSMAVLALLVYGLRANYEKYAHRTSQIIATS</sequence>
<feature type="transmembrane region" description="Helical" evidence="1">
    <location>
        <begin position="80"/>
        <end position="99"/>
    </location>
</feature>
<organism evidence="2 3">
    <name type="scientific">Rhodocytophaga rosea</name>
    <dbReference type="NCBI Taxonomy" id="2704465"/>
    <lineage>
        <taxon>Bacteria</taxon>
        <taxon>Pseudomonadati</taxon>
        <taxon>Bacteroidota</taxon>
        <taxon>Cytophagia</taxon>
        <taxon>Cytophagales</taxon>
        <taxon>Rhodocytophagaceae</taxon>
        <taxon>Rhodocytophaga</taxon>
    </lineage>
</organism>
<dbReference type="EMBL" id="CP048222">
    <property type="protein sequence ID" value="QHT70116.1"/>
    <property type="molecule type" value="Genomic_DNA"/>
</dbReference>
<dbReference type="InterPro" id="IPR025597">
    <property type="entry name" value="DUF4345"/>
</dbReference>
<proteinExistence type="predicted"/>
<keyword evidence="1" id="KW-0812">Transmembrane</keyword>
<dbReference type="RefSeq" id="WP_162446099.1">
    <property type="nucleotide sequence ID" value="NZ_CP048222.1"/>
</dbReference>
<keyword evidence="1" id="KW-0472">Membrane</keyword>
<accession>A0A6C0GPX7</accession>
<keyword evidence="1" id="KW-1133">Transmembrane helix</keyword>
<dbReference type="AlphaFoldDB" id="A0A6C0GPX7"/>
<evidence type="ECO:0000313" key="3">
    <source>
        <dbReference type="Proteomes" id="UP000480178"/>
    </source>
</evidence>
<dbReference type="KEGG" id="rhoz:GXP67_27450"/>
<keyword evidence="3" id="KW-1185">Reference proteome</keyword>
<feature type="transmembrane region" description="Helical" evidence="1">
    <location>
        <begin position="54"/>
        <end position="73"/>
    </location>
</feature>